<organism evidence="1 2">
    <name type="scientific">Opisthorchis viverrini</name>
    <name type="common">Southeast Asian liver fluke</name>
    <dbReference type="NCBI Taxonomy" id="6198"/>
    <lineage>
        <taxon>Eukaryota</taxon>
        <taxon>Metazoa</taxon>
        <taxon>Spiralia</taxon>
        <taxon>Lophotrochozoa</taxon>
        <taxon>Platyhelminthes</taxon>
        <taxon>Trematoda</taxon>
        <taxon>Digenea</taxon>
        <taxon>Opisthorchiida</taxon>
        <taxon>Opisthorchiata</taxon>
        <taxon>Opisthorchiidae</taxon>
        <taxon>Opisthorchis</taxon>
    </lineage>
</organism>
<sequence>MTSSPNQTNTESTLVIRGAVNISSIFYEEANPSWAKIESLHEGSVAVQEHFKRQLKVHSSIRTLRLFSPLLADCVAALCSVDASFSGTSSFSVCKDTQFHLASDNASGGAAVAARRSLSPSLQQRHSPVRDPMFG</sequence>
<gene>
    <name evidence="1" type="ORF">T265_03898</name>
</gene>
<dbReference type="CTD" id="20318085"/>
<dbReference type="EMBL" id="KL596677">
    <property type="protein sequence ID" value="KER29527.1"/>
    <property type="molecule type" value="Genomic_DNA"/>
</dbReference>
<dbReference type="Proteomes" id="UP000054324">
    <property type="component" value="Unassembled WGS sequence"/>
</dbReference>
<accession>A0A074ZUK4</accession>
<name>A0A074ZUK4_OPIVI</name>
<dbReference type="KEGG" id="ovi:T265_03898"/>
<dbReference type="AlphaFoldDB" id="A0A074ZUK4"/>
<keyword evidence="2" id="KW-1185">Reference proteome</keyword>
<dbReference type="RefSeq" id="XP_009166754.1">
    <property type="nucleotide sequence ID" value="XM_009168490.1"/>
</dbReference>
<evidence type="ECO:0000313" key="1">
    <source>
        <dbReference type="EMBL" id="KER29527.1"/>
    </source>
</evidence>
<protein>
    <submittedName>
        <fullName evidence="1">Uncharacterized protein</fullName>
    </submittedName>
</protein>
<dbReference type="GeneID" id="20318085"/>
<reference evidence="1 2" key="1">
    <citation type="submission" date="2013-11" db="EMBL/GenBank/DDBJ databases">
        <title>Opisthorchis viverrini - life in the bile duct.</title>
        <authorList>
            <person name="Young N.D."/>
            <person name="Nagarajan N."/>
            <person name="Lin S.J."/>
            <person name="Korhonen P.K."/>
            <person name="Jex A.R."/>
            <person name="Hall R.S."/>
            <person name="Safavi-Hemami H."/>
            <person name="Kaewkong W."/>
            <person name="Bertrand D."/>
            <person name="Gao S."/>
            <person name="Seet Q."/>
            <person name="Wongkham S."/>
            <person name="Teh B.T."/>
            <person name="Wongkham C."/>
            <person name="Intapan P.M."/>
            <person name="Maleewong W."/>
            <person name="Yang X."/>
            <person name="Hu M."/>
            <person name="Wang Z."/>
            <person name="Hofmann A."/>
            <person name="Sternberg P.W."/>
            <person name="Tan P."/>
            <person name="Wang J."/>
            <person name="Gasser R.B."/>
        </authorList>
    </citation>
    <scope>NUCLEOTIDE SEQUENCE [LARGE SCALE GENOMIC DNA]</scope>
</reference>
<evidence type="ECO:0000313" key="2">
    <source>
        <dbReference type="Proteomes" id="UP000054324"/>
    </source>
</evidence>
<proteinExistence type="predicted"/>